<name>A0A1H5THT6_NITMU</name>
<evidence type="ECO:0000313" key="2">
    <source>
        <dbReference type="EMBL" id="SEF61758.1"/>
    </source>
</evidence>
<dbReference type="Proteomes" id="UP000236751">
    <property type="component" value="Unassembled WGS sequence"/>
</dbReference>
<sequence>MLPAEGNSNPGTGLATGDNTDDECRIEDGRQISSLLVQHILAAKADGLKPMV</sequence>
<reference evidence="2 3" key="1">
    <citation type="submission" date="2016-10" db="EMBL/GenBank/DDBJ databases">
        <authorList>
            <person name="de Groot N.N."/>
        </authorList>
    </citation>
    <scope>NUCLEOTIDE SEQUENCE [LARGE SCALE GENOMIC DNA]</scope>
    <source>
        <strain evidence="2 3">Nl13</strain>
    </source>
</reference>
<evidence type="ECO:0000313" key="3">
    <source>
        <dbReference type="Proteomes" id="UP000236751"/>
    </source>
</evidence>
<gene>
    <name evidence="2" type="ORF">SAMN05216403_104161</name>
</gene>
<dbReference type="EMBL" id="FNVK01000004">
    <property type="protein sequence ID" value="SEF61758.1"/>
    <property type="molecule type" value="Genomic_DNA"/>
</dbReference>
<proteinExistence type="predicted"/>
<accession>A0A1H5THT6</accession>
<organism evidence="2 3">
    <name type="scientific">Nitrosospira multiformis (strain ATCC 25196 / NCIMB 11849 / C 71)</name>
    <dbReference type="NCBI Taxonomy" id="323848"/>
    <lineage>
        <taxon>Bacteria</taxon>
        <taxon>Pseudomonadati</taxon>
        <taxon>Pseudomonadota</taxon>
        <taxon>Betaproteobacteria</taxon>
        <taxon>Nitrosomonadales</taxon>
        <taxon>Nitrosomonadaceae</taxon>
        <taxon>Nitrosospira</taxon>
    </lineage>
</organism>
<protein>
    <submittedName>
        <fullName evidence="2">Uncharacterized protein</fullName>
    </submittedName>
</protein>
<evidence type="ECO:0000256" key="1">
    <source>
        <dbReference type="SAM" id="MobiDB-lite"/>
    </source>
</evidence>
<dbReference type="AlphaFoldDB" id="A0A1H5THT6"/>
<feature type="region of interest" description="Disordered" evidence="1">
    <location>
        <begin position="1"/>
        <end position="24"/>
    </location>
</feature>
<feature type="compositionally biased region" description="Polar residues" evidence="1">
    <location>
        <begin position="1"/>
        <end position="11"/>
    </location>
</feature>